<accession>A0A084H1X7</accession>
<proteinExistence type="predicted"/>
<dbReference type="SMART" id="SM00347">
    <property type="entry name" value="HTH_MARR"/>
    <property type="match status" value="1"/>
</dbReference>
<dbReference type="PRINTS" id="PR00598">
    <property type="entry name" value="HTHMARR"/>
</dbReference>
<feature type="domain" description="HTH marR-type" evidence="2">
    <location>
        <begin position="6"/>
        <end position="141"/>
    </location>
</feature>
<evidence type="ECO:0000313" key="3">
    <source>
        <dbReference type="EMBL" id="KEZ53589.1"/>
    </source>
</evidence>
<protein>
    <submittedName>
        <fullName evidence="3">MarR family transcriptional regulator</fullName>
    </submittedName>
</protein>
<dbReference type="SUPFAM" id="SSF46785">
    <property type="entry name" value="Winged helix' DNA-binding domain"/>
    <property type="match status" value="1"/>
</dbReference>
<reference evidence="3 4" key="1">
    <citation type="journal article" date="2005" name="Int. J. Syst. Evol. Microbiol.">
        <title>Bacillus cibi sp. nov., isolated from jeotgal, a traditional Korean fermented seafood.</title>
        <authorList>
            <person name="Yoon J.H."/>
            <person name="Lee C.H."/>
            <person name="Oh T.K."/>
        </authorList>
    </citation>
    <scope>NUCLEOTIDE SEQUENCE [LARGE SCALE GENOMIC DNA]</scope>
    <source>
        <strain evidence="3 4">DSM 16189</strain>
    </source>
</reference>
<organism evidence="3 4">
    <name type="scientific">Metabacillus indicus</name>
    <name type="common">Bacillus indicus</name>
    <dbReference type="NCBI Taxonomy" id="246786"/>
    <lineage>
        <taxon>Bacteria</taxon>
        <taxon>Bacillati</taxon>
        <taxon>Bacillota</taxon>
        <taxon>Bacilli</taxon>
        <taxon>Bacillales</taxon>
        <taxon>Bacillaceae</taxon>
        <taxon>Metabacillus</taxon>
    </lineage>
</organism>
<dbReference type="PANTHER" id="PTHR33164:SF67">
    <property type="entry name" value="TRANSCRIPTIONAL REGULATOR, MARR FAMILY"/>
    <property type="match status" value="1"/>
</dbReference>
<dbReference type="PANTHER" id="PTHR33164">
    <property type="entry name" value="TRANSCRIPTIONAL REGULATOR, MARR FAMILY"/>
    <property type="match status" value="1"/>
</dbReference>
<dbReference type="OrthoDB" id="3254893at2"/>
<dbReference type="Proteomes" id="UP000028549">
    <property type="component" value="Unassembled WGS sequence"/>
</dbReference>
<dbReference type="PROSITE" id="PS50995">
    <property type="entry name" value="HTH_MARR_2"/>
    <property type="match status" value="1"/>
</dbReference>
<dbReference type="Gene3D" id="1.10.10.10">
    <property type="entry name" value="Winged helix-like DNA-binding domain superfamily/Winged helix DNA-binding domain"/>
    <property type="match status" value="1"/>
</dbReference>
<sequence>MSCSIITELVDRYIAVSYSVTNIAETLVKEQIGSDLTNDQHYMLRYMSGAKTCTSTELAAAFNVKKSAITAIITRLHEKGLIERDRDENDRRVVYLTLSDKGHELFEKAENRIHTLVESFINKFDPEEITQFIETYEKLNRLLIENKEMHTGESE</sequence>
<dbReference type="EMBL" id="JNVC02000001">
    <property type="protein sequence ID" value="KEZ53589.1"/>
    <property type="molecule type" value="Genomic_DNA"/>
</dbReference>
<evidence type="ECO:0000313" key="4">
    <source>
        <dbReference type="Proteomes" id="UP000028549"/>
    </source>
</evidence>
<dbReference type="GO" id="GO:0003700">
    <property type="term" value="F:DNA-binding transcription factor activity"/>
    <property type="evidence" value="ECO:0007669"/>
    <property type="project" value="InterPro"/>
</dbReference>
<name>A0A084H1X7_METID</name>
<evidence type="ECO:0000259" key="2">
    <source>
        <dbReference type="PROSITE" id="PS50995"/>
    </source>
</evidence>
<keyword evidence="1" id="KW-0238">DNA-binding</keyword>
<dbReference type="STRING" id="246786.GS18_0200950"/>
<dbReference type="Pfam" id="PF12802">
    <property type="entry name" value="MarR_2"/>
    <property type="match status" value="1"/>
</dbReference>
<dbReference type="AlphaFoldDB" id="A0A084H1X7"/>
<dbReference type="InterPro" id="IPR036388">
    <property type="entry name" value="WH-like_DNA-bd_sf"/>
</dbReference>
<dbReference type="InterPro" id="IPR036390">
    <property type="entry name" value="WH_DNA-bd_sf"/>
</dbReference>
<dbReference type="GO" id="GO:0006950">
    <property type="term" value="P:response to stress"/>
    <property type="evidence" value="ECO:0007669"/>
    <property type="project" value="TreeGrafter"/>
</dbReference>
<comment type="caution">
    <text evidence="3">The sequence shown here is derived from an EMBL/GenBank/DDBJ whole genome shotgun (WGS) entry which is preliminary data.</text>
</comment>
<dbReference type="InterPro" id="IPR039422">
    <property type="entry name" value="MarR/SlyA-like"/>
</dbReference>
<evidence type="ECO:0000256" key="1">
    <source>
        <dbReference type="ARBA" id="ARBA00023125"/>
    </source>
</evidence>
<dbReference type="GO" id="GO:0003677">
    <property type="term" value="F:DNA binding"/>
    <property type="evidence" value="ECO:0007669"/>
    <property type="project" value="UniProtKB-KW"/>
</dbReference>
<dbReference type="InterPro" id="IPR000835">
    <property type="entry name" value="HTH_MarR-typ"/>
</dbReference>
<dbReference type="RefSeq" id="WP_029565214.1">
    <property type="nucleotide sequence ID" value="NZ_JNVC02000001.1"/>
</dbReference>
<keyword evidence="4" id="KW-1185">Reference proteome</keyword>
<gene>
    <name evidence="3" type="ORF">GS18_0200950</name>
</gene>